<gene>
    <name evidence="1" type="ORF">BVG16_12650</name>
</gene>
<dbReference type="SUPFAM" id="SSF81301">
    <property type="entry name" value="Nucleotidyltransferase"/>
    <property type="match status" value="1"/>
</dbReference>
<name>A0A1T2XFP0_9BACL</name>
<keyword evidence="2" id="KW-1185">Reference proteome</keyword>
<dbReference type="OrthoDB" id="9800567at2"/>
<organism evidence="1 2">
    <name type="scientific">Paenibacillus selenitireducens</name>
    <dbReference type="NCBI Taxonomy" id="1324314"/>
    <lineage>
        <taxon>Bacteria</taxon>
        <taxon>Bacillati</taxon>
        <taxon>Bacillota</taxon>
        <taxon>Bacilli</taxon>
        <taxon>Bacillales</taxon>
        <taxon>Paenibacillaceae</taxon>
        <taxon>Paenibacillus</taxon>
    </lineage>
</organism>
<protein>
    <recommendedName>
        <fullName evidence="3">Aminoglycoside adenylyltransferase</fullName>
    </recommendedName>
</protein>
<dbReference type="RefSeq" id="WP_078499031.1">
    <property type="nucleotide sequence ID" value="NZ_MSZX01000004.1"/>
</dbReference>
<dbReference type="InterPro" id="IPR019646">
    <property type="entry name" value="Aminoglyc_AdlTrfase"/>
</dbReference>
<dbReference type="Gene3D" id="3.30.460.40">
    <property type="match status" value="1"/>
</dbReference>
<sequence>MDLLDEQTKSQLNVISEMNEIFKSIGGRYWLRGGWAIDFLLGRVTRPHEDLDLVTWVHNREGLAQMLMDAGFERIPVSERQTDFRKSNVDIQFLYLTTNGDESIIPNGLPEWVWRSDALLPQVFTLNGITANVLNPRQLLEEKEVYEKIGRKLRQKDLESKRILQSIIDNKQFGESLLN</sequence>
<reference evidence="1 2" key="1">
    <citation type="submission" date="2017-01" db="EMBL/GenBank/DDBJ databases">
        <title>Genome analysis of Paenibacillus selenitrireducens ES3-24.</title>
        <authorList>
            <person name="Xu D."/>
            <person name="Yao R."/>
            <person name="Zheng S."/>
        </authorList>
    </citation>
    <scope>NUCLEOTIDE SEQUENCE [LARGE SCALE GENOMIC DNA]</scope>
    <source>
        <strain evidence="1 2">ES3-24</strain>
    </source>
</reference>
<evidence type="ECO:0008006" key="3">
    <source>
        <dbReference type="Google" id="ProtNLM"/>
    </source>
</evidence>
<dbReference type="EMBL" id="MSZX01000004">
    <property type="protein sequence ID" value="OPA78699.1"/>
    <property type="molecule type" value="Genomic_DNA"/>
</dbReference>
<comment type="caution">
    <text evidence="1">The sequence shown here is derived from an EMBL/GenBank/DDBJ whole genome shotgun (WGS) entry which is preliminary data.</text>
</comment>
<dbReference type="AlphaFoldDB" id="A0A1T2XFP0"/>
<evidence type="ECO:0000313" key="2">
    <source>
        <dbReference type="Proteomes" id="UP000190188"/>
    </source>
</evidence>
<accession>A0A1T2XFP0</accession>
<proteinExistence type="predicted"/>
<dbReference type="Proteomes" id="UP000190188">
    <property type="component" value="Unassembled WGS sequence"/>
</dbReference>
<evidence type="ECO:0000313" key="1">
    <source>
        <dbReference type="EMBL" id="OPA78699.1"/>
    </source>
</evidence>
<dbReference type="InterPro" id="IPR043519">
    <property type="entry name" value="NT_sf"/>
</dbReference>
<dbReference type="Pfam" id="PF10706">
    <property type="entry name" value="Aminoglyc_resit"/>
    <property type="match status" value="1"/>
</dbReference>